<sequence>MSSSVGVPPAASPPKEHRSNWARAQNAYKDFLTLRNLPDHGHTEASLYGAINALFTALADDAQDQGMTTGSEARNAFLLVHPQERITQATAEELSYEIGNHWSTTSARASTEPTEEASGSIPLGSQGSTLEQDYCSAYPSPSPIPDTNPIASIDLLVKEQPEAIQRPELEPSRITCIPDFVLYKKSTDPGTTGLQEEVVLLVESYAIIRKETVRKVSSVSIVGEDWLWIDWEAEPGTAATVDLSWDTLDEKRRSGREPLWCEEDANGDGLLNKRFLELWSNLLGEFSFAPVDFHL</sequence>
<dbReference type="Proteomes" id="UP000559027">
    <property type="component" value="Unassembled WGS sequence"/>
</dbReference>
<evidence type="ECO:0000313" key="2">
    <source>
        <dbReference type="EMBL" id="KAF5348852.1"/>
    </source>
</evidence>
<organism evidence="2 3">
    <name type="scientific">Leucocoprinus leucothites</name>
    <dbReference type="NCBI Taxonomy" id="201217"/>
    <lineage>
        <taxon>Eukaryota</taxon>
        <taxon>Fungi</taxon>
        <taxon>Dikarya</taxon>
        <taxon>Basidiomycota</taxon>
        <taxon>Agaricomycotina</taxon>
        <taxon>Agaricomycetes</taxon>
        <taxon>Agaricomycetidae</taxon>
        <taxon>Agaricales</taxon>
        <taxon>Agaricineae</taxon>
        <taxon>Agaricaceae</taxon>
        <taxon>Leucocoprinus</taxon>
    </lineage>
</organism>
<accession>A0A8H5FU58</accession>
<reference evidence="2 3" key="1">
    <citation type="journal article" date="2020" name="ISME J.">
        <title>Uncovering the hidden diversity of litter-decomposition mechanisms in mushroom-forming fungi.</title>
        <authorList>
            <person name="Floudas D."/>
            <person name="Bentzer J."/>
            <person name="Ahren D."/>
            <person name="Johansson T."/>
            <person name="Persson P."/>
            <person name="Tunlid A."/>
        </authorList>
    </citation>
    <scope>NUCLEOTIDE SEQUENCE [LARGE SCALE GENOMIC DNA]</scope>
    <source>
        <strain evidence="2 3">CBS 146.42</strain>
    </source>
</reference>
<proteinExistence type="predicted"/>
<dbReference type="AlphaFoldDB" id="A0A8H5FU58"/>
<protein>
    <submittedName>
        <fullName evidence="2">Uncharacterized protein</fullName>
    </submittedName>
</protein>
<name>A0A8H5FU58_9AGAR</name>
<evidence type="ECO:0000256" key="1">
    <source>
        <dbReference type="SAM" id="MobiDB-lite"/>
    </source>
</evidence>
<comment type="caution">
    <text evidence="2">The sequence shown here is derived from an EMBL/GenBank/DDBJ whole genome shotgun (WGS) entry which is preliminary data.</text>
</comment>
<dbReference type="EMBL" id="JAACJO010000018">
    <property type="protein sequence ID" value="KAF5348852.1"/>
    <property type="molecule type" value="Genomic_DNA"/>
</dbReference>
<keyword evidence="3" id="KW-1185">Reference proteome</keyword>
<gene>
    <name evidence="2" type="ORF">D9756_009709</name>
</gene>
<feature type="region of interest" description="Disordered" evidence="1">
    <location>
        <begin position="105"/>
        <end position="127"/>
    </location>
</feature>
<evidence type="ECO:0000313" key="3">
    <source>
        <dbReference type="Proteomes" id="UP000559027"/>
    </source>
</evidence>